<dbReference type="InterPro" id="IPR002110">
    <property type="entry name" value="Ankyrin_rpt"/>
</dbReference>
<accession>A0ABD1WHT6</accession>
<dbReference type="EMBL" id="JBFOLJ010000003">
    <property type="protein sequence ID" value="KAL2549256.1"/>
    <property type="molecule type" value="Genomic_DNA"/>
</dbReference>
<dbReference type="Proteomes" id="UP001604277">
    <property type="component" value="Unassembled WGS sequence"/>
</dbReference>
<gene>
    <name evidence="1" type="ORF">Fot_10786</name>
</gene>
<dbReference type="SUPFAM" id="SSF48403">
    <property type="entry name" value="Ankyrin repeat"/>
    <property type="match status" value="1"/>
</dbReference>
<dbReference type="SMART" id="SM00248">
    <property type="entry name" value="ANK"/>
    <property type="match status" value="2"/>
</dbReference>
<organism evidence="1 2">
    <name type="scientific">Forsythia ovata</name>
    <dbReference type="NCBI Taxonomy" id="205694"/>
    <lineage>
        <taxon>Eukaryota</taxon>
        <taxon>Viridiplantae</taxon>
        <taxon>Streptophyta</taxon>
        <taxon>Embryophyta</taxon>
        <taxon>Tracheophyta</taxon>
        <taxon>Spermatophyta</taxon>
        <taxon>Magnoliopsida</taxon>
        <taxon>eudicotyledons</taxon>
        <taxon>Gunneridae</taxon>
        <taxon>Pentapetalae</taxon>
        <taxon>asterids</taxon>
        <taxon>lamiids</taxon>
        <taxon>Lamiales</taxon>
        <taxon>Oleaceae</taxon>
        <taxon>Forsythieae</taxon>
        <taxon>Forsythia</taxon>
    </lineage>
</organism>
<dbReference type="AlphaFoldDB" id="A0ABD1WHT6"/>
<keyword evidence="2" id="KW-1185">Reference proteome</keyword>
<proteinExistence type="predicted"/>
<reference evidence="2" key="1">
    <citation type="submission" date="2024-07" db="EMBL/GenBank/DDBJ databases">
        <title>Two chromosome-level genome assemblies of Korean endemic species Abeliophyllum distichum and Forsythia ovata (Oleaceae).</title>
        <authorList>
            <person name="Jang H."/>
        </authorList>
    </citation>
    <scope>NUCLEOTIDE SEQUENCE [LARGE SCALE GENOMIC DNA]</scope>
</reference>
<dbReference type="InterPro" id="IPR036770">
    <property type="entry name" value="Ankyrin_rpt-contain_sf"/>
</dbReference>
<evidence type="ECO:0000313" key="2">
    <source>
        <dbReference type="Proteomes" id="UP001604277"/>
    </source>
</evidence>
<protein>
    <submittedName>
        <fullName evidence="1">Ankyrin repeat region domain-containing protein</fullName>
    </submittedName>
</protein>
<dbReference type="Gene3D" id="1.25.40.20">
    <property type="entry name" value="Ankyrin repeat-containing domain"/>
    <property type="match status" value="1"/>
</dbReference>
<name>A0ABD1WHT6_9LAMI</name>
<sequence>MEKELKISSNSNEILAYLETEFIWPRSQENWGYFSSTGRLPSCNKNSIWIPREWLCVSYVSIQTPKDSIRKLTRLQHSSRNNFLALRLLFSTSLSPSMTLFKILQTMGFEPVVAAVGGGGQGCDRGFVSGVSWRQTGDDRCTLVAAGGSGKGKVNTLRLGPFLYRAALRGDWKAAKTALSLDRTIACIEITERGDRALHIAAAAKQTAFVHNLVEHLNTNDLELVDKHGNTAFCFAAVSGVVEIAKVMYEKNKNLPTIRSSKCI</sequence>
<comment type="caution">
    <text evidence="1">The sequence shown here is derived from an EMBL/GenBank/DDBJ whole genome shotgun (WGS) entry which is preliminary data.</text>
</comment>
<evidence type="ECO:0000313" key="1">
    <source>
        <dbReference type="EMBL" id="KAL2549256.1"/>
    </source>
</evidence>
<dbReference type="PANTHER" id="PTHR47303:SF1">
    <property type="entry name" value="NF-KAPPA-B INHIBITOR BETA"/>
    <property type="match status" value="1"/>
</dbReference>
<dbReference type="Pfam" id="PF12796">
    <property type="entry name" value="Ank_2"/>
    <property type="match status" value="1"/>
</dbReference>
<dbReference type="PANTHER" id="PTHR47303">
    <property type="match status" value="1"/>
</dbReference>